<reference evidence="2" key="1">
    <citation type="submission" date="2025-08" db="UniProtKB">
        <authorList>
            <consortium name="RefSeq"/>
        </authorList>
    </citation>
    <scope>IDENTIFICATION</scope>
    <source>
        <tissue evidence="2">Brain</tissue>
    </source>
</reference>
<gene>
    <name evidence="2" type="primary">LOC101684608</name>
</gene>
<sequence>MVEVKPTGFLSRRVTAVREDRVEGRSILCLRECILDVAHGHLAVRQGFWRGLCWRPLRDEAPGRSLEQRHGLWRRRKASLSQIQGPGTPVPQLSGEQRSWTSLMRGHQQAHLQGCVPGCPDGSSTGDLCIDPLWFLNLVRERTQCLRGHDSSHGRRDVDRPWLLVCSGG</sequence>
<dbReference type="AlphaFoldDB" id="A0A8U0UZJ9"/>
<evidence type="ECO:0000313" key="2">
    <source>
        <dbReference type="RefSeq" id="XP_044933253.1"/>
    </source>
</evidence>
<dbReference type="RefSeq" id="XP_044933253.1">
    <property type="nucleotide sequence ID" value="XM_045077318.1"/>
</dbReference>
<proteinExistence type="predicted"/>
<name>A0A8U0UZJ9_MUSPF</name>
<dbReference type="Proteomes" id="UP000000715">
    <property type="component" value="Unplaced"/>
</dbReference>
<protein>
    <submittedName>
        <fullName evidence="2">Uncharacterized protein LOC101684608 isoform X3</fullName>
    </submittedName>
</protein>
<accession>A0A8U0UZJ9</accession>
<keyword evidence="1" id="KW-1185">Reference proteome</keyword>
<organism evidence="1 2">
    <name type="scientific">Mustela putorius furo</name>
    <name type="common">European domestic ferret</name>
    <name type="synonym">Mustela furo</name>
    <dbReference type="NCBI Taxonomy" id="9669"/>
    <lineage>
        <taxon>Eukaryota</taxon>
        <taxon>Metazoa</taxon>
        <taxon>Chordata</taxon>
        <taxon>Craniata</taxon>
        <taxon>Vertebrata</taxon>
        <taxon>Euteleostomi</taxon>
        <taxon>Mammalia</taxon>
        <taxon>Eutheria</taxon>
        <taxon>Laurasiatheria</taxon>
        <taxon>Carnivora</taxon>
        <taxon>Caniformia</taxon>
        <taxon>Musteloidea</taxon>
        <taxon>Mustelidae</taxon>
        <taxon>Mustelinae</taxon>
        <taxon>Mustela</taxon>
    </lineage>
</organism>
<evidence type="ECO:0000313" key="1">
    <source>
        <dbReference type="Proteomes" id="UP000000715"/>
    </source>
</evidence>
<dbReference type="GeneID" id="101684608"/>